<dbReference type="STRING" id="1325564.NSJP_0446"/>
<gene>
    <name evidence="2" type="ORF">NSJP_0446</name>
</gene>
<evidence type="ECO:0000313" key="3">
    <source>
        <dbReference type="Proteomes" id="UP000192042"/>
    </source>
</evidence>
<dbReference type="KEGG" id="nja:NSJP_0446"/>
<dbReference type="AlphaFoldDB" id="A0A1W1I0T4"/>
<protein>
    <submittedName>
        <fullName evidence="2">Uncharacterized protein</fullName>
    </submittedName>
</protein>
<evidence type="ECO:0000313" key="2">
    <source>
        <dbReference type="EMBL" id="SLM46618.1"/>
    </source>
</evidence>
<accession>A0A1W1I0T4</accession>
<proteinExistence type="predicted"/>
<reference evidence="2 3" key="1">
    <citation type="submission" date="2017-03" db="EMBL/GenBank/DDBJ databases">
        <authorList>
            <person name="Afonso C.L."/>
            <person name="Miller P.J."/>
            <person name="Scott M.A."/>
            <person name="Spackman E."/>
            <person name="Goraichik I."/>
            <person name="Dimitrov K.M."/>
            <person name="Suarez D.L."/>
            <person name="Swayne D.E."/>
        </authorList>
    </citation>
    <scope>NUCLEOTIDE SEQUENCE [LARGE SCALE GENOMIC DNA]</scope>
    <source>
        <strain evidence="2">Genome sequencing of Nitrospira japonica strain NJ11</strain>
    </source>
</reference>
<dbReference type="Proteomes" id="UP000192042">
    <property type="component" value="Chromosome I"/>
</dbReference>
<organism evidence="2 3">
    <name type="scientific">Nitrospira japonica</name>
    <dbReference type="NCBI Taxonomy" id="1325564"/>
    <lineage>
        <taxon>Bacteria</taxon>
        <taxon>Pseudomonadati</taxon>
        <taxon>Nitrospirota</taxon>
        <taxon>Nitrospiria</taxon>
        <taxon>Nitrospirales</taxon>
        <taxon>Nitrospiraceae</taxon>
        <taxon>Nitrospira</taxon>
    </lineage>
</organism>
<keyword evidence="3" id="KW-1185">Reference proteome</keyword>
<evidence type="ECO:0000256" key="1">
    <source>
        <dbReference type="SAM" id="MobiDB-lite"/>
    </source>
</evidence>
<dbReference type="EMBL" id="LT828648">
    <property type="protein sequence ID" value="SLM46618.1"/>
    <property type="molecule type" value="Genomic_DNA"/>
</dbReference>
<dbReference type="RefSeq" id="WP_155969785.1">
    <property type="nucleotide sequence ID" value="NZ_LT828648.1"/>
</dbReference>
<name>A0A1W1I0T4_9BACT</name>
<dbReference type="OrthoDB" id="9780668at2"/>
<sequence>MQIMTPSYEGDPESPKVVSKDRWFAAPAMAPVQPSSSEEISRVSHPA</sequence>
<feature type="region of interest" description="Disordered" evidence="1">
    <location>
        <begin position="28"/>
        <end position="47"/>
    </location>
</feature>